<accession>A0AAN9P3B7</accession>
<dbReference type="EMBL" id="JAYWIO010000002">
    <property type="protein sequence ID" value="KAK7283864.1"/>
    <property type="molecule type" value="Genomic_DNA"/>
</dbReference>
<dbReference type="Proteomes" id="UP001372338">
    <property type="component" value="Unassembled WGS sequence"/>
</dbReference>
<evidence type="ECO:0000313" key="2">
    <source>
        <dbReference type="Proteomes" id="UP001372338"/>
    </source>
</evidence>
<comment type="caution">
    <text evidence="1">The sequence shown here is derived from an EMBL/GenBank/DDBJ whole genome shotgun (WGS) entry which is preliminary data.</text>
</comment>
<organism evidence="1 2">
    <name type="scientific">Crotalaria pallida</name>
    <name type="common">Smooth rattlebox</name>
    <name type="synonym">Crotalaria striata</name>
    <dbReference type="NCBI Taxonomy" id="3830"/>
    <lineage>
        <taxon>Eukaryota</taxon>
        <taxon>Viridiplantae</taxon>
        <taxon>Streptophyta</taxon>
        <taxon>Embryophyta</taxon>
        <taxon>Tracheophyta</taxon>
        <taxon>Spermatophyta</taxon>
        <taxon>Magnoliopsida</taxon>
        <taxon>eudicotyledons</taxon>
        <taxon>Gunneridae</taxon>
        <taxon>Pentapetalae</taxon>
        <taxon>rosids</taxon>
        <taxon>fabids</taxon>
        <taxon>Fabales</taxon>
        <taxon>Fabaceae</taxon>
        <taxon>Papilionoideae</taxon>
        <taxon>50 kb inversion clade</taxon>
        <taxon>genistoids sensu lato</taxon>
        <taxon>core genistoids</taxon>
        <taxon>Crotalarieae</taxon>
        <taxon>Crotalaria</taxon>
    </lineage>
</organism>
<protein>
    <submittedName>
        <fullName evidence="1">Uncharacterized protein</fullName>
    </submittedName>
</protein>
<gene>
    <name evidence="1" type="ORF">RIF29_13612</name>
</gene>
<keyword evidence="2" id="KW-1185">Reference proteome</keyword>
<proteinExistence type="predicted"/>
<reference evidence="1 2" key="1">
    <citation type="submission" date="2024-01" db="EMBL/GenBank/DDBJ databases">
        <title>The genomes of 5 underutilized Papilionoideae crops provide insights into root nodulation and disease resistanc.</title>
        <authorList>
            <person name="Yuan L."/>
        </authorList>
    </citation>
    <scope>NUCLEOTIDE SEQUENCE [LARGE SCALE GENOMIC DNA]</scope>
    <source>
        <strain evidence="1">ZHUSHIDOU_FW_LH</strain>
        <tissue evidence="1">Leaf</tissue>
    </source>
</reference>
<sequence length="74" mass="8301">MINYLHILSTKNNQSKYYGELLGHSLSRAIHQSLTYSLPSLFVAHPSLIPSFQSHLLLFSITSISTNNIVSELL</sequence>
<dbReference type="AlphaFoldDB" id="A0AAN9P3B7"/>
<evidence type="ECO:0000313" key="1">
    <source>
        <dbReference type="EMBL" id="KAK7283864.1"/>
    </source>
</evidence>
<name>A0AAN9P3B7_CROPI</name>